<evidence type="ECO:0000259" key="1">
    <source>
        <dbReference type="PROSITE" id="PS51352"/>
    </source>
</evidence>
<dbReference type="InterPro" id="IPR050620">
    <property type="entry name" value="Thioredoxin_H-type-like"/>
</dbReference>
<protein>
    <recommendedName>
        <fullName evidence="1">Thioredoxin domain-containing protein</fullName>
    </recommendedName>
</protein>
<dbReference type="Proteomes" id="UP001229421">
    <property type="component" value="Unassembled WGS sequence"/>
</dbReference>
<dbReference type="SUPFAM" id="SSF52833">
    <property type="entry name" value="Thioredoxin-like"/>
    <property type="match status" value="1"/>
</dbReference>
<dbReference type="InterPro" id="IPR036249">
    <property type="entry name" value="Thioredoxin-like_sf"/>
</dbReference>
<dbReference type="Gene3D" id="3.40.30.10">
    <property type="entry name" value="Glutaredoxin"/>
    <property type="match status" value="1"/>
</dbReference>
<reference evidence="2" key="1">
    <citation type="journal article" date="2023" name="bioRxiv">
        <title>Improved chromosome-level genome assembly for marigold (Tagetes erecta).</title>
        <authorList>
            <person name="Jiang F."/>
            <person name="Yuan L."/>
            <person name="Wang S."/>
            <person name="Wang H."/>
            <person name="Xu D."/>
            <person name="Wang A."/>
            <person name="Fan W."/>
        </authorList>
    </citation>
    <scope>NUCLEOTIDE SEQUENCE</scope>
    <source>
        <strain evidence="2">WSJ</strain>
        <tissue evidence="2">Leaf</tissue>
    </source>
</reference>
<dbReference type="PANTHER" id="PTHR10438:SF242">
    <property type="entry name" value="THIOREDOXIN-LIKE PROTEIN CXXS1"/>
    <property type="match status" value="1"/>
</dbReference>
<feature type="domain" description="Thioredoxin" evidence="1">
    <location>
        <begin position="4"/>
        <end position="124"/>
    </location>
</feature>
<proteinExistence type="predicted"/>
<evidence type="ECO:0000313" key="2">
    <source>
        <dbReference type="EMBL" id="KAK1420048.1"/>
    </source>
</evidence>
<dbReference type="PANTHER" id="PTHR10438">
    <property type="entry name" value="THIOREDOXIN"/>
    <property type="match status" value="1"/>
</dbReference>
<dbReference type="AlphaFoldDB" id="A0AAD8NT38"/>
<evidence type="ECO:0000313" key="3">
    <source>
        <dbReference type="Proteomes" id="UP001229421"/>
    </source>
</evidence>
<organism evidence="2 3">
    <name type="scientific">Tagetes erecta</name>
    <name type="common">African marigold</name>
    <dbReference type="NCBI Taxonomy" id="13708"/>
    <lineage>
        <taxon>Eukaryota</taxon>
        <taxon>Viridiplantae</taxon>
        <taxon>Streptophyta</taxon>
        <taxon>Embryophyta</taxon>
        <taxon>Tracheophyta</taxon>
        <taxon>Spermatophyta</taxon>
        <taxon>Magnoliopsida</taxon>
        <taxon>eudicotyledons</taxon>
        <taxon>Gunneridae</taxon>
        <taxon>Pentapetalae</taxon>
        <taxon>asterids</taxon>
        <taxon>campanulids</taxon>
        <taxon>Asterales</taxon>
        <taxon>Asteraceae</taxon>
        <taxon>Asteroideae</taxon>
        <taxon>Heliantheae alliance</taxon>
        <taxon>Tageteae</taxon>
        <taxon>Tagetes</taxon>
    </lineage>
</organism>
<dbReference type="EMBL" id="JAUHHV010000006">
    <property type="protein sequence ID" value="KAK1420048.1"/>
    <property type="molecule type" value="Genomic_DNA"/>
</dbReference>
<keyword evidence="3" id="KW-1185">Reference proteome</keyword>
<dbReference type="Pfam" id="PF00085">
    <property type="entry name" value="Thioredoxin"/>
    <property type="match status" value="1"/>
</dbReference>
<accession>A0AAD8NT38</accession>
<name>A0AAD8NT38_TARER</name>
<dbReference type="CDD" id="cd02947">
    <property type="entry name" value="TRX_family"/>
    <property type="match status" value="1"/>
</dbReference>
<sequence>MEETPNPNPNPNPKARRIVKIKSSETWDSHLRQSKAEGTPIVAHFTASWCIPSVAMNPFIQDLASDLCHIIFLVVDVDDFKEIANKYEVKAMPTFLLMKEGVVVGKVVGANPYEMKKRIETTLQSNTHFVV</sequence>
<dbReference type="InterPro" id="IPR013766">
    <property type="entry name" value="Thioredoxin_domain"/>
</dbReference>
<comment type="caution">
    <text evidence="2">The sequence shown here is derived from an EMBL/GenBank/DDBJ whole genome shotgun (WGS) entry which is preliminary data.</text>
</comment>
<dbReference type="PROSITE" id="PS51352">
    <property type="entry name" value="THIOREDOXIN_2"/>
    <property type="match status" value="1"/>
</dbReference>
<gene>
    <name evidence="2" type="ORF">QVD17_21349</name>
</gene>